<evidence type="ECO:0000256" key="6">
    <source>
        <dbReference type="SAM" id="Phobius"/>
    </source>
</evidence>
<evidence type="ECO:0000256" key="1">
    <source>
        <dbReference type="ARBA" id="ARBA00022679"/>
    </source>
</evidence>
<keyword evidence="2" id="KW-0547">Nucleotide-binding</keyword>
<evidence type="ECO:0000313" key="9">
    <source>
        <dbReference type="Proteomes" id="UP001143474"/>
    </source>
</evidence>
<dbReference type="Pfam" id="PF20703">
    <property type="entry name" value="nSTAND1"/>
    <property type="match status" value="1"/>
</dbReference>
<dbReference type="InterPro" id="IPR000719">
    <property type="entry name" value="Prot_kinase_dom"/>
</dbReference>
<dbReference type="InterPro" id="IPR011009">
    <property type="entry name" value="Kinase-like_dom_sf"/>
</dbReference>
<dbReference type="AlphaFoldDB" id="A0A9W6MFP0"/>
<keyword evidence="6" id="KW-0812">Transmembrane</keyword>
<feature type="domain" description="Protein kinase" evidence="7">
    <location>
        <begin position="12"/>
        <end position="258"/>
    </location>
</feature>
<accession>A0A9W6MFP0</accession>
<keyword evidence="9" id="KW-1185">Reference proteome</keyword>
<dbReference type="EMBL" id="BSEV01000014">
    <property type="protein sequence ID" value="GLK12088.1"/>
    <property type="molecule type" value="Genomic_DNA"/>
</dbReference>
<dbReference type="PANTHER" id="PTHR43289:SF34">
    <property type="entry name" value="SERINE_THREONINE-PROTEIN KINASE YBDM-RELATED"/>
    <property type="match status" value="1"/>
</dbReference>
<sequence>MIEGDPRRLGDYWLAGRLGAGRRGVVYEAYGSDGRRVAVKVPHGDPALWRRLAGEAAVARGVAPYCTAGVVDADLDGPRPYIVSEYVAGPSLREAGRVLAGADLDRLAAAVATALTAIHDAGMVHRGLTPDTVLLGQEGPRVIDFGLVPAMEATLTSPRLVIGAPAYTAPEVFTGQEAGAAADVFAWGATVLYAATGADPFAAGSLGSIMHGVLSTDPCLDTLSGPLRGLVASALAKDPLARPAAADLLLALVRHDARVSPRSEDGSRASTESEDGPGAPPFTQALLEAGVPLTTEAVLGRRAGLVDALLAADAPLTTDFLLAAGGQMAAGLRTPCDDPALGVVAEEAYAALDPAEREIASAVFLRFCTVSADGRTGTRRARVPETRIVEAFDCLIARRGEEAELAHPALPYAWPRLRGWIEADRALHAARGNRARLILLAVLAALVFALLIAVVVTGTPV</sequence>
<keyword evidence="6" id="KW-0472">Membrane</keyword>
<protein>
    <recommendedName>
        <fullName evidence="7">Protein kinase domain-containing protein</fullName>
    </recommendedName>
</protein>
<dbReference type="PANTHER" id="PTHR43289">
    <property type="entry name" value="MITOGEN-ACTIVATED PROTEIN KINASE KINASE KINASE 20-RELATED"/>
    <property type="match status" value="1"/>
</dbReference>
<dbReference type="Pfam" id="PF00069">
    <property type="entry name" value="Pkinase"/>
    <property type="match status" value="1"/>
</dbReference>
<keyword evidence="1" id="KW-0808">Transferase</keyword>
<dbReference type="CDD" id="cd14014">
    <property type="entry name" value="STKc_PknB_like"/>
    <property type="match status" value="1"/>
</dbReference>
<dbReference type="SUPFAM" id="SSF56112">
    <property type="entry name" value="Protein kinase-like (PK-like)"/>
    <property type="match status" value="1"/>
</dbReference>
<proteinExistence type="predicted"/>
<reference evidence="8" key="1">
    <citation type="journal article" date="2014" name="Int. J. Syst. Evol. Microbiol.">
        <title>Complete genome sequence of Corynebacterium casei LMG S-19264T (=DSM 44701T), isolated from a smear-ripened cheese.</title>
        <authorList>
            <consortium name="US DOE Joint Genome Institute (JGI-PGF)"/>
            <person name="Walter F."/>
            <person name="Albersmeier A."/>
            <person name="Kalinowski J."/>
            <person name="Ruckert C."/>
        </authorList>
    </citation>
    <scope>NUCLEOTIDE SEQUENCE</scope>
    <source>
        <strain evidence="8">VKM Ac-2007</strain>
    </source>
</reference>
<evidence type="ECO:0000313" key="8">
    <source>
        <dbReference type="EMBL" id="GLK12088.1"/>
    </source>
</evidence>
<evidence type="ECO:0000256" key="5">
    <source>
        <dbReference type="SAM" id="MobiDB-lite"/>
    </source>
</evidence>
<name>A0A9W6MFP0_9ACTN</name>
<evidence type="ECO:0000256" key="4">
    <source>
        <dbReference type="ARBA" id="ARBA00022840"/>
    </source>
</evidence>
<reference evidence="8" key="2">
    <citation type="submission" date="2023-01" db="EMBL/GenBank/DDBJ databases">
        <authorList>
            <person name="Sun Q."/>
            <person name="Evtushenko L."/>
        </authorList>
    </citation>
    <scope>NUCLEOTIDE SEQUENCE</scope>
    <source>
        <strain evidence="8">VKM Ac-2007</strain>
    </source>
</reference>
<dbReference type="Gene3D" id="1.10.510.10">
    <property type="entry name" value="Transferase(Phosphotransferase) domain 1"/>
    <property type="match status" value="1"/>
</dbReference>
<evidence type="ECO:0000256" key="2">
    <source>
        <dbReference type="ARBA" id="ARBA00022741"/>
    </source>
</evidence>
<comment type="caution">
    <text evidence="8">The sequence shown here is derived from an EMBL/GenBank/DDBJ whole genome shotgun (WGS) entry which is preliminary data.</text>
</comment>
<keyword evidence="3" id="KW-0418">Kinase</keyword>
<keyword evidence="6" id="KW-1133">Transmembrane helix</keyword>
<feature type="transmembrane region" description="Helical" evidence="6">
    <location>
        <begin position="437"/>
        <end position="456"/>
    </location>
</feature>
<organism evidence="8 9">
    <name type="scientific">Streptosporangium carneum</name>
    <dbReference type="NCBI Taxonomy" id="47481"/>
    <lineage>
        <taxon>Bacteria</taxon>
        <taxon>Bacillati</taxon>
        <taxon>Actinomycetota</taxon>
        <taxon>Actinomycetes</taxon>
        <taxon>Streptosporangiales</taxon>
        <taxon>Streptosporangiaceae</taxon>
        <taxon>Streptosporangium</taxon>
    </lineage>
</organism>
<dbReference type="Gene3D" id="3.30.200.20">
    <property type="entry name" value="Phosphorylase Kinase, domain 1"/>
    <property type="match status" value="1"/>
</dbReference>
<evidence type="ECO:0000256" key="3">
    <source>
        <dbReference type="ARBA" id="ARBA00022777"/>
    </source>
</evidence>
<gene>
    <name evidence="8" type="ORF">GCM10017600_54960</name>
</gene>
<dbReference type="InterPro" id="IPR049052">
    <property type="entry name" value="nSTAND1"/>
</dbReference>
<dbReference type="Proteomes" id="UP001143474">
    <property type="component" value="Unassembled WGS sequence"/>
</dbReference>
<evidence type="ECO:0000259" key="7">
    <source>
        <dbReference type="PROSITE" id="PS50011"/>
    </source>
</evidence>
<dbReference type="GO" id="GO:0005524">
    <property type="term" value="F:ATP binding"/>
    <property type="evidence" value="ECO:0007669"/>
    <property type="project" value="UniProtKB-KW"/>
</dbReference>
<feature type="region of interest" description="Disordered" evidence="5">
    <location>
        <begin position="260"/>
        <end position="280"/>
    </location>
</feature>
<keyword evidence="4" id="KW-0067">ATP-binding</keyword>
<dbReference type="PROSITE" id="PS50011">
    <property type="entry name" value="PROTEIN_KINASE_DOM"/>
    <property type="match status" value="1"/>
</dbReference>
<dbReference type="GO" id="GO:0004674">
    <property type="term" value="F:protein serine/threonine kinase activity"/>
    <property type="evidence" value="ECO:0007669"/>
    <property type="project" value="TreeGrafter"/>
</dbReference>